<proteinExistence type="inferred from homology"/>
<evidence type="ECO:0000256" key="2">
    <source>
        <dbReference type="ARBA" id="ARBA00009331"/>
    </source>
</evidence>
<comment type="subcellular location">
    <subcellularLocation>
        <location evidence="1">Mitochondrion inner membrane</location>
    </subcellularLocation>
</comment>
<evidence type="ECO:0000256" key="5">
    <source>
        <dbReference type="ARBA" id="ARBA00023136"/>
    </source>
</evidence>
<dbReference type="Pfam" id="PF02238">
    <property type="entry name" value="COX7a"/>
    <property type="match status" value="1"/>
</dbReference>
<keyword evidence="3" id="KW-0999">Mitochondrion inner membrane</keyword>
<dbReference type="InterPro" id="IPR036539">
    <property type="entry name" value="Cyt_c_oxidase_su7a_sf"/>
</dbReference>
<accession>A0A9W8AMV4</accession>
<dbReference type="EMBL" id="JANBPY010001325">
    <property type="protein sequence ID" value="KAJ1960515.1"/>
    <property type="molecule type" value="Genomic_DNA"/>
</dbReference>
<sequence length="67" mass="7892">MALESIFNRRNRVPEMQRHYQTNLKAPLYLRGGPRDKLMVYGVYTMLSFGVAYTAFEFSKLMRGIKE</sequence>
<dbReference type="OrthoDB" id="5511599at2759"/>
<keyword evidence="5 6" id="KW-0472">Membrane</keyword>
<dbReference type="Proteomes" id="UP001150925">
    <property type="component" value="Unassembled WGS sequence"/>
</dbReference>
<keyword evidence="6" id="KW-1133">Transmembrane helix</keyword>
<organism evidence="7 8">
    <name type="scientific">Dispira parvispora</name>
    <dbReference type="NCBI Taxonomy" id="1520584"/>
    <lineage>
        <taxon>Eukaryota</taxon>
        <taxon>Fungi</taxon>
        <taxon>Fungi incertae sedis</taxon>
        <taxon>Zoopagomycota</taxon>
        <taxon>Kickxellomycotina</taxon>
        <taxon>Dimargaritomycetes</taxon>
        <taxon>Dimargaritales</taxon>
        <taxon>Dimargaritaceae</taxon>
        <taxon>Dispira</taxon>
    </lineage>
</organism>
<reference evidence="7" key="1">
    <citation type="submission" date="2022-07" db="EMBL/GenBank/DDBJ databases">
        <title>Phylogenomic reconstructions and comparative analyses of Kickxellomycotina fungi.</title>
        <authorList>
            <person name="Reynolds N.K."/>
            <person name="Stajich J.E."/>
            <person name="Barry K."/>
            <person name="Grigoriev I.V."/>
            <person name="Crous P."/>
            <person name="Smith M.E."/>
        </authorList>
    </citation>
    <scope>NUCLEOTIDE SEQUENCE</scope>
    <source>
        <strain evidence="7">RSA 1196</strain>
    </source>
</reference>
<keyword evidence="8" id="KW-1185">Reference proteome</keyword>
<keyword evidence="6" id="KW-0812">Transmembrane</keyword>
<protein>
    <submittedName>
        <fullName evidence="7">Uncharacterized protein</fullName>
    </submittedName>
</protein>
<evidence type="ECO:0000256" key="1">
    <source>
        <dbReference type="ARBA" id="ARBA00004273"/>
    </source>
</evidence>
<dbReference type="AlphaFoldDB" id="A0A9W8AMV4"/>
<evidence type="ECO:0000313" key="7">
    <source>
        <dbReference type="EMBL" id="KAJ1960515.1"/>
    </source>
</evidence>
<comment type="caution">
    <text evidence="7">The sequence shown here is derived from an EMBL/GenBank/DDBJ whole genome shotgun (WGS) entry which is preliminary data.</text>
</comment>
<dbReference type="GO" id="GO:0006123">
    <property type="term" value="P:mitochondrial electron transport, cytochrome c to oxygen"/>
    <property type="evidence" value="ECO:0007669"/>
    <property type="project" value="InterPro"/>
</dbReference>
<dbReference type="InterPro" id="IPR039297">
    <property type="entry name" value="COX7a"/>
</dbReference>
<evidence type="ECO:0000256" key="3">
    <source>
        <dbReference type="ARBA" id="ARBA00022792"/>
    </source>
</evidence>
<dbReference type="GO" id="GO:0045277">
    <property type="term" value="C:respiratory chain complex IV"/>
    <property type="evidence" value="ECO:0007669"/>
    <property type="project" value="InterPro"/>
</dbReference>
<comment type="similarity">
    <text evidence="2">Belongs to the cytochrome c oxidase VIIa family.</text>
</comment>
<dbReference type="Gene3D" id="4.10.91.10">
    <property type="entry name" value="Cytochrome c oxidase, subunit VIIa"/>
    <property type="match status" value="1"/>
</dbReference>
<name>A0A9W8AMV4_9FUNG</name>
<keyword evidence="4" id="KW-0496">Mitochondrion</keyword>
<dbReference type="SUPFAM" id="SSF81419">
    <property type="entry name" value="Mitochondrial cytochrome c oxidase subunit VIIa"/>
    <property type="match status" value="1"/>
</dbReference>
<evidence type="ECO:0000313" key="8">
    <source>
        <dbReference type="Proteomes" id="UP001150925"/>
    </source>
</evidence>
<feature type="transmembrane region" description="Helical" evidence="6">
    <location>
        <begin position="38"/>
        <end position="56"/>
    </location>
</feature>
<dbReference type="GO" id="GO:0005743">
    <property type="term" value="C:mitochondrial inner membrane"/>
    <property type="evidence" value="ECO:0007669"/>
    <property type="project" value="UniProtKB-SubCell"/>
</dbReference>
<evidence type="ECO:0000256" key="6">
    <source>
        <dbReference type="SAM" id="Phobius"/>
    </source>
</evidence>
<gene>
    <name evidence="7" type="ORF">IWQ62_004203</name>
</gene>
<evidence type="ECO:0000256" key="4">
    <source>
        <dbReference type="ARBA" id="ARBA00023128"/>
    </source>
</evidence>